<dbReference type="SUPFAM" id="SSF49452">
    <property type="entry name" value="Starch-binding domain-like"/>
    <property type="match status" value="1"/>
</dbReference>
<protein>
    <submittedName>
        <fullName evidence="7">TonB-dependent receptor</fullName>
    </submittedName>
</protein>
<sequence length="1111" mass="118425">MRIRYLPAVLLVSFCMTGAVNTALAQYTTGTIAGTVTDSTGAVLPGVAVTLRSEESGQARSLTTGQAGEYVFPALPPGRYDLTLIATGFEQTKAVVTAVSSETVSQSFALRPGAQTTTIEVDAAASNLSITSPELQTSRSSVELSQLPASTRSPSDLATLEPGVTPVYLRGGGALVAVSGAQTGLISAYGSRARATAASLDYTDITDWEFGGIALGTQPNVDMISEFNTITGPFEAEYGVEAANIVEVTKSGTNHLHGTAYDYVENDYFNARSYFDTTGKPTPLKQNNYGLNAGGPLWRNRTFLFGGFQKISTRGAGSTFTFPVPTAAALAGATDTLALQLFQKNVPLPSNAPAAAAGANITETMSSPNDSYFYLLRGDHHFSGNHSLSIRYLFNKGTAVLPYAGTVNFLPGFGADFDTGAHSVNISDTYLYGSNRVNELRIAYGRSSAQFNAQDTTGIPRIDFLNAYYSFGEAQFFPQGRLFNTYQVSDTFSWIHGRHALKFGADIRYIQDNSSSTTSGGIRGTFAFDSIESYLAGQPVSWSRVFGATYEGYRMGVPGFFAQDEWKALPGLTINYGLRYEVQGALNEVHGLISELDTALQGVTVGAAGTGPLGAFRSGNPGIAANYGNVSPRIGFAWSPGNHRLLVRGGYGVYFDTHNFALLANTRFGPPLNYTVSLAQFTGGNSFDNIVNGTAPIVSDTSAQIGSFGSLANFGSIVSVTKHLPNPYTQNYMLGVQYQLARRTALSADYLGSVSRKLTDLGPINSVAAPPPAPKSLAEEAACIGTTTSPGPCAATVAQEYGPGNNRIDPRFDQVDQLAADGGSNFNGLVLQWKQNAVYGLQAQASYTWSRSLDDDSDYNLAQISNEESFPQGQAAALHKLEYGPSDFDITNRFLLTTVWQLPWYKNQLGLIGHLLGGWTLSTINSWQSGAPATLYSGSRLGPPDPSTGKQIAISDVNLDGNLVQTTGSDNTRATLNPGGKGFKFGSPSTIPAPQDRGVGGLPADTNSSGFRYVQTLVGNIGTIGRNTFRMNMLPTIDWSLAKDTRFLESGLLGSGPWSFELRADAFNVFNIPFLTATGYETWNNLANASFGLYNTAGSSRWLQLTAKISF</sequence>
<keyword evidence="5" id="KW-0732">Signal</keyword>
<name>A0A372IK91_9BACT</name>
<accession>A0A372IK91</accession>
<dbReference type="AlphaFoldDB" id="A0A372IK91"/>
<organism evidence="7 8">
    <name type="scientific">Paracidobacterium acidisoli</name>
    <dbReference type="NCBI Taxonomy" id="2303751"/>
    <lineage>
        <taxon>Bacteria</taxon>
        <taxon>Pseudomonadati</taxon>
        <taxon>Acidobacteriota</taxon>
        <taxon>Terriglobia</taxon>
        <taxon>Terriglobales</taxon>
        <taxon>Acidobacteriaceae</taxon>
        <taxon>Paracidobacterium</taxon>
    </lineage>
</organism>
<feature type="compositionally biased region" description="Polar residues" evidence="4">
    <location>
        <begin position="134"/>
        <end position="156"/>
    </location>
</feature>
<dbReference type="Pfam" id="PF13620">
    <property type="entry name" value="CarboxypepD_reg"/>
    <property type="match status" value="1"/>
</dbReference>
<evidence type="ECO:0000259" key="6">
    <source>
        <dbReference type="Pfam" id="PF25183"/>
    </source>
</evidence>
<keyword evidence="8" id="KW-1185">Reference proteome</keyword>
<dbReference type="RefSeq" id="WP_117302208.1">
    <property type="nucleotide sequence ID" value="NZ_QVQT02000006.1"/>
</dbReference>
<evidence type="ECO:0000313" key="7">
    <source>
        <dbReference type="EMBL" id="RFU15334.1"/>
    </source>
</evidence>
<dbReference type="SUPFAM" id="SSF56935">
    <property type="entry name" value="Porins"/>
    <property type="match status" value="1"/>
</dbReference>
<dbReference type="Gene3D" id="2.60.40.1120">
    <property type="entry name" value="Carboxypeptidase-like, regulatory domain"/>
    <property type="match status" value="1"/>
</dbReference>
<evidence type="ECO:0000256" key="5">
    <source>
        <dbReference type="SAM" id="SignalP"/>
    </source>
</evidence>
<comment type="caution">
    <text evidence="7">The sequence shown here is derived from an EMBL/GenBank/DDBJ whole genome shotgun (WGS) entry which is preliminary data.</text>
</comment>
<dbReference type="GO" id="GO:0030246">
    <property type="term" value="F:carbohydrate binding"/>
    <property type="evidence" value="ECO:0007669"/>
    <property type="project" value="InterPro"/>
</dbReference>
<evidence type="ECO:0000313" key="8">
    <source>
        <dbReference type="Proteomes" id="UP000264702"/>
    </source>
</evidence>
<keyword evidence="3" id="KW-0998">Cell outer membrane</keyword>
<dbReference type="EMBL" id="QVQT01000006">
    <property type="protein sequence ID" value="RFU15334.1"/>
    <property type="molecule type" value="Genomic_DNA"/>
</dbReference>
<feature type="domain" description="TonB-dependent transporter Oar-like beta-barrel" evidence="6">
    <location>
        <begin position="248"/>
        <end position="1104"/>
    </location>
</feature>
<proteinExistence type="predicted"/>
<evidence type="ECO:0000256" key="2">
    <source>
        <dbReference type="ARBA" id="ARBA00023136"/>
    </source>
</evidence>
<feature type="region of interest" description="Disordered" evidence="4">
    <location>
        <begin position="134"/>
        <end position="157"/>
    </location>
</feature>
<keyword evidence="2" id="KW-0472">Membrane</keyword>
<dbReference type="Proteomes" id="UP000264702">
    <property type="component" value="Unassembled WGS sequence"/>
</dbReference>
<dbReference type="Pfam" id="PF25183">
    <property type="entry name" value="OMP_b-brl_4"/>
    <property type="match status" value="1"/>
</dbReference>
<comment type="subcellular location">
    <subcellularLocation>
        <location evidence="1">Cell outer membrane</location>
    </subcellularLocation>
</comment>
<dbReference type="InterPro" id="IPR036942">
    <property type="entry name" value="Beta-barrel_TonB_sf"/>
</dbReference>
<dbReference type="Gene3D" id="2.40.170.20">
    <property type="entry name" value="TonB-dependent receptor, beta-barrel domain"/>
    <property type="match status" value="1"/>
</dbReference>
<evidence type="ECO:0000256" key="1">
    <source>
        <dbReference type="ARBA" id="ARBA00004442"/>
    </source>
</evidence>
<feature type="signal peptide" evidence="5">
    <location>
        <begin position="1"/>
        <end position="25"/>
    </location>
</feature>
<evidence type="ECO:0000256" key="4">
    <source>
        <dbReference type="SAM" id="MobiDB-lite"/>
    </source>
</evidence>
<keyword evidence="7" id="KW-0675">Receptor</keyword>
<feature type="chain" id="PRO_5017034842" evidence="5">
    <location>
        <begin position="26"/>
        <end position="1111"/>
    </location>
</feature>
<dbReference type="OrthoDB" id="97893at2"/>
<gene>
    <name evidence="7" type="ORF">D0Y96_16790</name>
</gene>
<dbReference type="GO" id="GO:0009279">
    <property type="term" value="C:cell outer membrane"/>
    <property type="evidence" value="ECO:0007669"/>
    <property type="project" value="UniProtKB-SubCell"/>
</dbReference>
<reference evidence="7 8" key="1">
    <citation type="submission" date="2018-08" db="EMBL/GenBank/DDBJ databases">
        <title>Acidipila sp. 4G-K13, an acidobacterium isolated from forest soil.</title>
        <authorList>
            <person name="Gao Z.-H."/>
            <person name="Qiu L.-H."/>
        </authorList>
    </citation>
    <scope>NUCLEOTIDE SEQUENCE [LARGE SCALE GENOMIC DNA]</scope>
    <source>
        <strain evidence="7 8">4G-K13</strain>
    </source>
</reference>
<dbReference type="InterPro" id="IPR013784">
    <property type="entry name" value="Carb-bd-like_fold"/>
</dbReference>
<dbReference type="InterPro" id="IPR057601">
    <property type="entry name" value="Oar-like_b-barrel"/>
</dbReference>
<evidence type="ECO:0000256" key="3">
    <source>
        <dbReference type="ARBA" id="ARBA00023237"/>
    </source>
</evidence>